<feature type="domain" description="Amidohydrolase 3" evidence="1">
    <location>
        <begin position="54"/>
        <end position="540"/>
    </location>
</feature>
<dbReference type="Gene3D" id="3.10.310.70">
    <property type="match status" value="1"/>
</dbReference>
<dbReference type="InterPro" id="IPR033932">
    <property type="entry name" value="YtcJ-like"/>
</dbReference>
<keyword evidence="2" id="KW-0378">Hydrolase</keyword>
<dbReference type="RefSeq" id="WP_122114266.1">
    <property type="nucleotide sequence ID" value="NZ_QOKZ01000013.1"/>
</dbReference>
<dbReference type="Proteomes" id="UP000273516">
    <property type="component" value="Unassembled WGS sequence"/>
</dbReference>
<dbReference type="InterPro" id="IPR011059">
    <property type="entry name" value="Metal-dep_hydrolase_composite"/>
</dbReference>
<dbReference type="Pfam" id="PF07969">
    <property type="entry name" value="Amidohydro_3"/>
    <property type="match status" value="1"/>
</dbReference>
<sequence length="546" mass="59513">MHTTIYAAKKIITMNPNQPVVTHVAVRNGRILGAGTLEQLQGWGPGTIDDRFADKFLMPGLIEGHGHSMEGALWQFTYVGWFDRMDPDGKTWPGLKSIDEVVARLKEIEVGMDDPGAPLLGWGLDPIYMDNVRMTRADLDRVSVTRPVGIMHASGHILNVNTRGLELAGLLRQGNDHPGIPLAGDGLPTGELKSPEIMMPAGKHVGMDRAFLAADANGLRNYGRLCVRAGVTTSSDLGQQLNDDLVNLFTDVTNADDFPACLVAFRINFGMSPAELVDYTRSLRERSTERLDLGRIKVIADGSIQGFSARLQWPGYYNGSENGLWYVAPDQLAEIYERALAAGVQVHTHTNGDQATQLAIETLEAALRKHPDFDHRFTLQHCQLASAAQFRKMGRLGMCVNLFANHHYYWGDEHYALTVGPERAERMNACRTALDANVPMTIHSDAPVTPLGPLFTAWAAVNRLTASGRIQGEGERIEVAQALHAITLGAAITMKMDHLIGSIEVGKRADFAILEDDPTAVPASALKDVSVWGTVQGGRVFAAADI</sequence>
<evidence type="ECO:0000259" key="1">
    <source>
        <dbReference type="Pfam" id="PF07969"/>
    </source>
</evidence>
<protein>
    <submittedName>
        <fullName evidence="2">Amidohydrolase</fullName>
    </submittedName>
</protein>
<keyword evidence="3" id="KW-1185">Reference proteome</keyword>
<name>A0A3M0M061_9RHOB</name>
<evidence type="ECO:0000313" key="3">
    <source>
        <dbReference type="Proteomes" id="UP000273516"/>
    </source>
</evidence>
<dbReference type="SUPFAM" id="SSF51556">
    <property type="entry name" value="Metallo-dependent hydrolases"/>
    <property type="match status" value="1"/>
</dbReference>
<dbReference type="CDD" id="cd01300">
    <property type="entry name" value="YtcJ_like"/>
    <property type="match status" value="1"/>
</dbReference>
<dbReference type="AlphaFoldDB" id="A0A3M0M061"/>
<dbReference type="SUPFAM" id="SSF51338">
    <property type="entry name" value="Composite domain of metallo-dependent hydrolases"/>
    <property type="match status" value="1"/>
</dbReference>
<proteinExistence type="predicted"/>
<dbReference type="PANTHER" id="PTHR22642">
    <property type="entry name" value="IMIDAZOLONEPROPIONASE"/>
    <property type="match status" value="1"/>
</dbReference>
<dbReference type="PANTHER" id="PTHR22642:SF2">
    <property type="entry name" value="PROTEIN LONG AFTER FAR-RED 3"/>
    <property type="match status" value="1"/>
</dbReference>
<dbReference type="GO" id="GO:0016810">
    <property type="term" value="F:hydrolase activity, acting on carbon-nitrogen (but not peptide) bonds"/>
    <property type="evidence" value="ECO:0007669"/>
    <property type="project" value="InterPro"/>
</dbReference>
<comment type="caution">
    <text evidence="2">The sequence shown here is derived from an EMBL/GenBank/DDBJ whole genome shotgun (WGS) entry which is preliminary data.</text>
</comment>
<organism evidence="2 3">
    <name type="scientific">Paracoccus alkanivorans</name>
    <dbReference type="NCBI Taxonomy" id="2116655"/>
    <lineage>
        <taxon>Bacteria</taxon>
        <taxon>Pseudomonadati</taxon>
        <taxon>Pseudomonadota</taxon>
        <taxon>Alphaproteobacteria</taxon>
        <taxon>Rhodobacterales</taxon>
        <taxon>Paracoccaceae</taxon>
        <taxon>Paracoccus</taxon>
    </lineage>
</organism>
<reference evidence="2 3" key="1">
    <citation type="submission" date="2018-07" db="EMBL/GenBank/DDBJ databases">
        <authorList>
            <person name="Zhang Y."/>
            <person name="Wang L."/>
            <person name="Ma S."/>
        </authorList>
    </citation>
    <scope>NUCLEOTIDE SEQUENCE [LARGE SCALE GENOMIC DNA]</scope>
    <source>
        <strain evidence="2 3">4-2</strain>
    </source>
</reference>
<dbReference type="EMBL" id="QOKZ01000013">
    <property type="protein sequence ID" value="RMC31168.1"/>
    <property type="molecule type" value="Genomic_DNA"/>
</dbReference>
<gene>
    <name evidence="2" type="ORF">C9E81_20720</name>
</gene>
<dbReference type="OrthoDB" id="9811399at2"/>
<dbReference type="InterPro" id="IPR013108">
    <property type="entry name" value="Amidohydro_3"/>
</dbReference>
<evidence type="ECO:0000313" key="2">
    <source>
        <dbReference type="EMBL" id="RMC31168.1"/>
    </source>
</evidence>
<accession>A0A3M0M061</accession>
<dbReference type="InterPro" id="IPR032466">
    <property type="entry name" value="Metal_Hydrolase"/>
</dbReference>
<dbReference type="Gene3D" id="3.20.20.140">
    <property type="entry name" value="Metal-dependent hydrolases"/>
    <property type="match status" value="1"/>
</dbReference>
<dbReference type="Gene3D" id="2.30.40.10">
    <property type="entry name" value="Urease, subunit C, domain 1"/>
    <property type="match status" value="1"/>
</dbReference>